<organism evidence="2 3">
    <name type="scientific">Motilibacter rhizosphaerae</name>
    <dbReference type="NCBI Taxonomy" id="598652"/>
    <lineage>
        <taxon>Bacteria</taxon>
        <taxon>Bacillati</taxon>
        <taxon>Actinomycetota</taxon>
        <taxon>Actinomycetes</taxon>
        <taxon>Motilibacterales</taxon>
        <taxon>Motilibacteraceae</taxon>
        <taxon>Motilibacter</taxon>
    </lineage>
</organism>
<gene>
    <name evidence="2" type="ORF">EV189_0433</name>
</gene>
<feature type="chain" id="PRO_5038335017" description="PBP domain-containing protein" evidence="1">
    <location>
        <begin position="24"/>
        <end position="329"/>
    </location>
</feature>
<evidence type="ECO:0008006" key="4">
    <source>
        <dbReference type="Google" id="ProtNLM"/>
    </source>
</evidence>
<sequence length="329" mass="33191">MKLVARTVLALVAGVVAVPTAMAVTGVANADPDTSSSAYPYALNGGGSDTTEELMTDIANNVKVGGVPVIGNWSAKGGAFDTNGSAAGCSYAGNAGVAAGAGIRPDGSGAGRDRLEEAMDPSNAYFGCLDFARSSSGSTKADQTKLALAVDTLTYAVRSDSGLSKKFTLAQLQSIYQCKVPTIHPLLPQAGSGSRSVWENLMGITDAALPACINDKIQENDGTSLGTDKFAVMPYSSSQWAAQTAGVISDVHGVSALGAINSIPGLASNGAGAGVRTVYNVVSTARLNSSSPDDALLQQVFKGPNSLVCAQTASIGRQGFLPTASCGSN</sequence>
<evidence type="ECO:0000313" key="3">
    <source>
        <dbReference type="Proteomes" id="UP000293638"/>
    </source>
</evidence>
<keyword evidence="3" id="KW-1185">Reference proteome</keyword>
<evidence type="ECO:0000313" key="2">
    <source>
        <dbReference type="EMBL" id="RZS91199.1"/>
    </source>
</evidence>
<feature type="signal peptide" evidence="1">
    <location>
        <begin position="1"/>
        <end position="23"/>
    </location>
</feature>
<protein>
    <recommendedName>
        <fullName evidence="4">PBP domain-containing protein</fullName>
    </recommendedName>
</protein>
<accession>A0A4V2F511</accession>
<proteinExistence type="predicted"/>
<dbReference type="AlphaFoldDB" id="A0A4V2F511"/>
<dbReference type="OrthoDB" id="3636760at2"/>
<comment type="caution">
    <text evidence="2">The sequence shown here is derived from an EMBL/GenBank/DDBJ whole genome shotgun (WGS) entry which is preliminary data.</text>
</comment>
<dbReference type="RefSeq" id="WP_130491299.1">
    <property type="nucleotide sequence ID" value="NZ_SGXD01000001.1"/>
</dbReference>
<name>A0A4V2F511_9ACTN</name>
<dbReference type="EMBL" id="SGXD01000001">
    <property type="protein sequence ID" value="RZS91199.1"/>
    <property type="molecule type" value="Genomic_DNA"/>
</dbReference>
<dbReference type="Proteomes" id="UP000293638">
    <property type="component" value="Unassembled WGS sequence"/>
</dbReference>
<reference evidence="2 3" key="1">
    <citation type="submission" date="2019-02" db="EMBL/GenBank/DDBJ databases">
        <title>Genomic Encyclopedia of Type Strains, Phase IV (KMG-IV): sequencing the most valuable type-strain genomes for metagenomic binning, comparative biology and taxonomic classification.</title>
        <authorList>
            <person name="Goeker M."/>
        </authorList>
    </citation>
    <scope>NUCLEOTIDE SEQUENCE [LARGE SCALE GENOMIC DNA]</scope>
    <source>
        <strain evidence="2 3">DSM 45622</strain>
    </source>
</reference>
<evidence type="ECO:0000256" key="1">
    <source>
        <dbReference type="SAM" id="SignalP"/>
    </source>
</evidence>
<dbReference type="SUPFAM" id="SSF53850">
    <property type="entry name" value="Periplasmic binding protein-like II"/>
    <property type="match status" value="1"/>
</dbReference>
<keyword evidence="1" id="KW-0732">Signal</keyword>